<evidence type="ECO:0000313" key="2">
    <source>
        <dbReference type="Proteomes" id="UP001469365"/>
    </source>
</evidence>
<dbReference type="RefSeq" id="WP_341414930.1">
    <property type="nucleotide sequence ID" value="NZ_JBBPCC010000004.1"/>
</dbReference>
<reference evidence="1 2" key="1">
    <citation type="submission" date="2024-04" db="EMBL/GenBank/DDBJ databases">
        <title>draft genome sequnece of Paenibacillus filicis.</title>
        <authorList>
            <person name="Kim D.-U."/>
        </authorList>
    </citation>
    <scope>NUCLEOTIDE SEQUENCE [LARGE SCALE GENOMIC DNA]</scope>
    <source>
        <strain evidence="1 2">KACC14197</strain>
    </source>
</reference>
<gene>
    <name evidence="1" type="ORF">WMW72_08130</name>
</gene>
<comment type="caution">
    <text evidence="1">The sequence shown here is derived from an EMBL/GenBank/DDBJ whole genome shotgun (WGS) entry which is preliminary data.</text>
</comment>
<evidence type="ECO:0000313" key="1">
    <source>
        <dbReference type="EMBL" id="MEK8127863.1"/>
    </source>
</evidence>
<dbReference type="EMBL" id="JBBPCC010000004">
    <property type="protein sequence ID" value="MEK8127863.1"/>
    <property type="molecule type" value="Genomic_DNA"/>
</dbReference>
<dbReference type="Proteomes" id="UP001469365">
    <property type="component" value="Unassembled WGS sequence"/>
</dbReference>
<keyword evidence="2" id="KW-1185">Reference proteome</keyword>
<accession>A0ABU9DIH6</accession>
<proteinExistence type="predicted"/>
<name>A0ABU9DIH6_9BACL</name>
<organism evidence="1 2">
    <name type="scientific">Paenibacillus filicis</name>
    <dbReference type="NCBI Taxonomy" id="669464"/>
    <lineage>
        <taxon>Bacteria</taxon>
        <taxon>Bacillati</taxon>
        <taxon>Bacillota</taxon>
        <taxon>Bacilli</taxon>
        <taxon>Bacillales</taxon>
        <taxon>Paenibacillaceae</taxon>
        <taxon>Paenibacillus</taxon>
    </lineage>
</organism>
<sequence length="358" mass="42201">MQRHDFDDPSFLDEINAKAEDLLIQMKNGILNNPKFKILKMRNFEKLWQNRVNKNLLFSLLIKECDIDLINLKDINKNFEQEIFEALRTTNIIEVNNVLQITDQRSQHFRTSAEAKQFYKASSRDGYVVIFFGKEGVDYFIRGENLGELNLFYCTEDLTRFSEKKDMSQILEVLKSYEQTHLTNQSEYMVFFADNSTLRRIDQSLIKRNILKNKPEKFMRDHLKNFLNERMRHTFGIEIELSASKRELDIFTEVNGEFYFFEIKWLGQSISDCGTKLSTSYGDARAREGVTQTLEYIDELLTTMGNNVRAGYLVLFDARDDKQEVDYQGFNFIKPELRTYLPLFSVVPNIKLEKRHPA</sequence>
<protein>
    <submittedName>
        <fullName evidence="1">Uncharacterized protein</fullName>
    </submittedName>
</protein>